<evidence type="ECO:0000259" key="14">
    <source>
        <dbReference type="PROSITE" id="PS51194"/>
    </source>
</evidence>
<dbReference type="InterPro" id="IPR011545">
    <property type="entry name" value="DEAD/DEAH_box_helicase_dom"/>
</dbReference>
<dbReference type="PROSITE" id="PS51194">
    <property type="entry name" value="HELICASE_CTER"/>
    <property type="match status" value="1"/>
</dbReference>
<dbReference type="GO" id="GO:0009378">
    <property type="term" value="F:four-way junction helicase activity"/>
    <property type="evidence" value="ECO:0007669"/>
    <property type="project" value="TreeGrafter"/>
</dbReference>
<dbReference type="GO" id="GO:0043590">
    <property type="term" value="C:bacterial nucleoid"/>
    <property type="evidence" value="ECO:0007669"/>
    <property type="project" value="TreeGrafter"/>
</dbReference>
<dbReference type="GO" id="GO:0005737">
    <property type="term" value="C:cytoplasm"/>
    <property type="evidence" value="ECO:0007669"/>
    <property type="project" value="TreeGrafter"/>
</dbReference>
<evidence type="ECO:0000256" key="9">
    <source>
        <dbReference type="ARBA" id="ARBA00034617"/>
    </source>
</evidence>
<evidence type="ECO:0000313" key="16">
    <source>
        <dbReference type="Proteomes" id="UP000553034"/>
    </source>
</evidence>
<dbReference type="GO" id="GO:0006310">
    <property type="term" value="P:DNA recombination"/>
    <property type="evidence" value="ECO:0007669"/>
    <property type="project" value="InterPro"/>
</dbReference>
<evidence type="ECO:0000256" key="1">
    <source>
        <dbReference type="ARBA" id="ARBA00005446"/>
    </source>
</evidence>
<dbReference type="RefSeq" id="WP_183475597.1">
    <property type="nucleotide sequence ID" value="NZ_JACIFO010000001.1"/>
</dbReference>
<sequence length="640" mass="73103">MQENLIHILQKYWGYTSFRPSQKAVLDTLYHKNKVIGLLPTGAGKSICFQVPAIAEPGICLVVSPLIALMQDQQENLKKRGVKTINLSGNISHAELNQQLDNCLYGNYKLLYISPERLQNSIVQERLASLPVSIIAIDEAHCISEWGTDFRPAYKKLSLLTATFPKAKLIALTATATPKVLEDIKTSLEIPEAPVVKASFARPNIFFSIFKTENKYEILRKFLLKNTGISIIYVRSRKATHDLSDFLNNVGLSTTYYHAGIPPKQKQQNMNQWLTEAKPYIVATSAFGMGIDKSNVRNVIHFDIPESIESYYQEAGRAGRDQLPAKALLLYNEADFKKLEHQFIEVLPTPKNVAYIYKKLNAYLGVAYGEGTTADYQFNLISFCKRYNIPYTNALLSLKLLERYNIIQLEQSQQLPLLKIEISAKTLETYLQNKQNAKQIIEALLRIKSGYFDMLTSFNPEQVSKKAGISKKECIEQLQQLHEQEIIQLYLKDKDTQLKFLVPREDNITINPLNTSIKKEYQHKVNQIQAMVDYINNSTTCKVKLLLSYFGEDLKKDCQYCSVCYEKNSNKNRLNASSLKESIINFIGNTEKYSHEITTHVNVPEKDTLTMLRILTEKNIIKQTIQNSYILTKNIDHEKP</sequence>
<dbReference type="InterPro" id="IPR032284">
    <property type="entry name" value="RecQ_Zn-bd"/>
</dbReference>
<gene>
    <name evidence="15" type="ORF">GGR32_000222</name>
</gene>
<keyword evidence="2" id="KW-0479">Metal-binding</keyword>
<organism evidence="15 16">
    <name type="scientific">Mesonia hippocampi</name>
    <dbReference type="NCBI Taxonomy" id="1628250"/>
    <lineage>
        <taxon>Bacteria</taxon>
        <taxon>Pseudomonadati</taxon>
        <taxon>Bacteroidota</taxon>
        <taxon>Flavobacteriia</taxon>
        <taxon>Flavobacteriales</taxon>
        <taxon>Flavobacteriaceae</taxon>
        <taxon>Mesonia</taxon>
    </lineage>
</organism>
<feature type="domain" description="Helicase C-terminal" evidence="14">
    <location>
        <begin position="218"/>
        <end position="364"/>
    </location>
</feature>
<dbReference type="GO" id="GO:0030894">
    <property type="term" value="C:replisome"/>
    <property type="evidence" value="ECO:0007669"/>
    <property type="project" value="TreeGrafter"/>
</dbReference>
<dbReference type="GO" id="GO:0016787">
    <property type="term" value="F:hydrolase activity"/>
    <property type="evidence" value="ECO:0007669"/>
    <property type="project" value="UniProtKB-KW"/>
</dbReference>
<dbReference type="InterPro" id="IPR014001">
    <property type="entry name" value="Helicase_ATP-bd"/>
</dbReference>
<keyword evidence="16" id="KW-1185">Reference proteome</keyword>
<evidence type="ECO:0000259" key="13">
    <source>
        <dbReference type="PROSITE" id="PS51192"/>
    </source>
</evidence>
<dbReference type="NCBIfam" id="TIGR00614">
    <property type="entry name" value="recQ_fam"/>
    <property type="match status" value="1"/>
</dbReference>
<evidence type="ECO:0000256" key="3">
    <source>
        <dbReference type="ARBA" id="ARBA00022741"/>
    </source>
</evidence>
<comment type="similarity">
    <text evidence="1">Belongs to the helicase family. RecQ subfamily.</text>
</comment>
<keyword evidence="5 15" id="KW-0347">Helicase</keyword>
<dbReference type="SMART" id="SM00487">
    <property type="entry name" value="DEXDc"/>
    <property type="match status" value="1"/>
</dbReference>
<evidence type="ECO:0000256" key="6">
    <source>
        <dbReference type="ARBA" id="ARBA00022840"/>
    </source>
</evidence>
<dbReference type="AlphaFoldDB" id="A0A840ELT6"/>
<evidence type="ECO:0000313" key="15">
    <source>
        <dbReference type="EMBL" id="MBB4117950.1"/>
    </source>
</evidence>
<feature type="domain" description="Helicase ATP-binding" evidence="13">
    <location>
        <begin position="26"/>
        <end position="194"/>
    </location>
</feature>
<dbReference type="EMBL" id="JACIFO010000001">
    <property type="protein sequence ID" value="MBB4117950.1"/>
    <property type="molecule type" value="Genomic_DNA"/>
</dbReference>
<evidence type="ECO:0000256" key="11">
    <source>
        <dbReference type="ARBA" id="ARBA00044535"/>
    </source>
</evidence>
<dbReference type="CDD" id="cd17920">
    <property type="entry name" value="DEXHc_RecQ"/>
    <property type="match status" value="1"/>
</dbReference>
<dbReference type="Gene3D" id="1.10.10.10">
    <property type="entry name" value="Winged helix-like DNA-binding domain superfamily/Winged helix DNA-binding domain"/>
    <property type="match status" value="1"/>
</dbReference>
<proteinExistence type="inferred from homology"/>
<keyword evidence="8" id="KW-0413">Isomerase</keyword>
<dbReference type="Gene3D" id="3.40.50.300">
    <property type="entry name" value="P-loop containing nucleotide triphosphate hydrolases"/>
    <property type="match status" value="2"/>
</dbReference>
<reference evidence="15 16" key="1">
    <citation type="submission" date="2020-08" db="EMBL/GenBank/DDBJ databases">
        <title>Genomic Encyclopedia of Type Strains, Phase IV (KMG-IV): sequencing the most valuable type-strain genomes for metagenomic binning, comparative biology and taxonomic classification.</title>
        <authorList>
            <person name="Goeker M."/>
        </authorList>
    </citation>
    <scope>NUCLEOTIDE SEQUENCE [LARGE SCALE GENOMIC DNA]</scope>
    <source>
        <strain evidence="15 16">DSM 29568</strain>
    </source>
</reference>
<evidence type="ECO:0000256" key="10">
    <source>
        <dbReference type="ARBA" id="ARBA00034808"/>
    </source>
</evidence>
<dbReference type="GO" id="GO:0046872">
    <property type="term" value="F:metal ion binding"/>
    <property type="evidence" value="ECO:0007669"/>
    <property type="project" value="UniProtKB-KW"/>
</dbReference>
<keyword evidence="4 15" id="KW-0378">Hydrolase</keyword>
<dbReference type="Pfam" id="PF00270">
    <property type="entry name" value="DEAD"/>
    <property type="match status" value="1"/>
</dbReference>
<dbReference type="GO" id="GO:0003677">
    <property type="term" value="F:DNA binding"/>
    <property type="evidence" value="ECO:0007669"/>
    <property type="project" value="UniProtKB-KW"/>
</dbReference>
<dbReference type="Proteomes" id="UP000553034">
    <property type="component" value="Unassembled WGS sequence"/>
</dbReference>
<evidence type="ECO:0000256" key="2">
    <source>
        <dbReference type="ARBA" id="ARBA00022723"/>
    </source>
</evidence>
<comment type="catalytic activity">
    <reaction evidence="9">
        <text>Couples ATP hydrolysis with the unwinding of duplex DNA by translocating in the 3'-5' direction.</text>
        <dbReference type="EC" id="5.6.2.4"/>
    </reaction>
</comment>
<evidence type="ECO:0000256" key="12">
    <source>
        <dbReference type="ARBA" id="ARBA00044550"/>
    </source>
</evidence>
<dbReference type="GO" id="GO:0006281">
    <property type="term" value="P:DNA repair"/>
    <property type="evidence" value="ECO:0007669"/>
    <property type="project" value="TreeGrafter"/>
</dbReference>
<dbReference type="EC" id="5.6.2.4" evidence="10"/>
<dbReference type="SUPFAM" id="SSF52540">
    <property type="entry name" value="P-loop containing nucleoside triphosphate hydrolases"/>
    <property type="match status" value="1"/>
</dbReference>
<dbReference type="PROSITE" id="PS51192">
    <property type="entry name" value="HELICASE_ATP_BIND_1"/>
    <property type="match status" value="1"/>
</dbReference>
<dbReference type="InterPro" id="IPR027417">
    <property type="entry name" value="P-loop_NTPase"/>
</dbReference>
<dbReference type="InterPro" id="IPR001650">
    <property type="entry name" value="Helicase_C-like"/>
</dbReference>
<dbReference type="InterPro" id="IPR036388">
    <property type="entry name" value="WH-like_DNA-bd_sf"/>
</dbReference>
<dbReference type="PANTHER" id="PTHR13710">
    <property type="entry name" value="DNA HELICASE RECQ FAMILY MEMBER"/>
    <property type="match status" value="1"/>
</dbReference>
<keyword evidence="3" id="KW-0547">Nucleotide-binding</keyword>
<dbReference type="FunFam" id="3.40.50.300:FF:001389">
    <property type="entry name" value="ATP-dependent DNA helicase RecQ"/>
    <property type="match status" value="1"/>
</dbReference>
<evidence type="ECO:0000256" key="8">
    <source>
        <dbReference type="ARBA" id="ARBA00023235"/>
    </source>
</evidence>
<evidence type="ECO:0000256" key="7">
    <source>
        <dbReference type="ARBA" id="ARBA00023125"/>
    </source>
</evidence>
<dbReference type="InterPro" id="IPR004589">
    <property type="entry name" value="DNA_helicase_ATP-dep_RecQ"/>
</dbReference>
<protein>
    <recommendedName>
        <fullName evidence="11">ATP-dependent DNA helicase RecQ</fullName>
        <ecNumber evidence="10">5.6.2.4</ecNumber>
    </recommendedName>
    <alternativeName>
        <fullName evidence="12">DNA 3'-5' helicase RecQ</fullName>
    </alternativeName>
</protein>
<dbReference type="Pfam" id="PF00271">
    <property type="entry name" value="Helicase_C"/>
    <property type="match status" value="1"/>
</dbReference>
<evidence type="ECO:0000256" key="4">
    <source>
        <dbReference type="ARBA" id="ARBA00022801"/>
    </source>
</evidence>
<dbReference type="GO" id="GO:0005524">
    <property type="term" value="F:ATP binding"/>
    <property type="evidence" value="ECO:0007669"/>
    <property type="project" value="UniProtKB-KW"/>
</dbReference>
<dbReference type="SMART" id="SM00490">
    <property type="entry name" value="HELICc"/>
    <property type="match status" value="1"/>
</dbReference>
<keyword evidence="6" id="KW-0067">ATP-binding</keyword>
<keyword evidence="7" id="KW-0238">DNA-binding</keyword>
<evidence type="ECO:0000256" key="5">
    <source>
        <dbReference type="ARBA" id="ARBA00022806"/>
    </source>
</evidence>
<dbReference type="PANTHER" id="PTHR13710:SF105">
    <property type="entry name" value="ATP-DEPENDENT DNA HELICASE Q1"/>
    <property type="match status" value="1"/>
</dbReference>
<dbReference type="GO" id="GO:0043138">
    <property type="term" value="F:3'-5' DNA helicase activity"/>
    <property type="evidence" value="ECO:0007669"/>
    <property type="project" value="UniProtKB-EC"/>
</dbReference>
<name>A0A840ELT6_9FLAO</name>
<comment type="caution">
    <text evidence="15">The sequence shown here is derived from an EMBL/GenBank/DDBJ whole genome shotgun (WGS) entry which is preliminary data.</text>
</comment>
<accession>A0A840ELT6</accession>
<dbReference type="Pfam" id="PF16124">
    <property type="entry name" value="RecQ_Zn_bind"/>
    <property type="match status" value="1"/>
</dbReference>